<evidence type="ECO:0000256" key="7">
    <source>
        <dbReference type="ARBA" id="ARBA00022989"/>
    </source>
</evidence>
<feature type="transmembrane region" description="Helical" evidence="10">
    <location>
        <begin position="709"/>
        <end position="730"/>
    </location>
</feature>
<keyword evidence="6" id="KW-0067">ATP-binding</keyword>
<comment type="caution">
    <text evidence="13">The sequence shown here is derived from an EMBL/GenBank/DDBJ whole genome shotgun (WGS) entry which is preliminary data.</text>
</comment>
<keyword evidence="3" id="KW-0813">Transport</keyword>
<evidence type="ECO:0000256" key="1">
    <source>
        <dbReference type="ARBA" id="ARBA00004651"/>
    </source>
</evidence>
<evidence type="ECO:0000259" key="12">
    <source>
        <dbReference type="PROSITE" id="PS50929"/>
    </source>
</evidence>
<evidence type="ECO:0000256" key="4">
    <source>
        <dbReference type="ARBA" id="ARBA00022692"/>
    </source>
</evidence>
<dbReference type="Pfam" id="PF00005">
    <property type="entry name" value="ABC_tran"/>
    <property type="match status" value="1"/>
</dbReference>
<feature type="transmembrane region" description="Helical" evidence="10">
    <location>
        <begin position="97"/>
        <end position="120"/>
    </location>
</feature>
<evidence type="ECO:0000313" key="13">
    <source>
        <dbReference type="EMBL" id="PQP05681.1"/>
    </source>
</evidence>
<proteinExistence type="inferred from homology"/>
<feature type="transmembrane region" description="Helical" evidence="10">
    <location>
        <begin position="64"/>
        <end position="85"/>
    </location>
</feature>
<protein>
    <submittedName>
        <fullName evidence="13">Multidrug ABC transporter permease</fullName>
    </submittedName>
</protein>
<feature type="transmembrane region" description="Helical" evidence="10">
    <location>
        <begin position="173"/>
        <end position="195"/>
    </location>
</feature>
<feature type="domain" description="ABC transmembrane type-1" evidence="12">
    <location>
        <begin position="157"/>
        <end position="341"/>
    </location>
</feature>
<dbReference type="GO" id="GO:0005524">
    <property type="term" value="F:ATP binding"/>
    <property type="evidence" value="ECO:0007669"/>
    <property type="project" value="UniProtKB-KW"/>
</dbReference>
<dbReference type="Gene3D" id="1.20.1560.10">
    <property type="entry name" value="ABC transporter type 1, transmembrane domain"/>
    <property type="match status" value="2"/>
</dbReference>
<dbReference type="InterPro" id="IPR003439">
    <property type="entry name" value="ABC_transporter-like_ATP-bd"/>
</dbReference>
<feature type="transmembrane region" description="Helical" evidence="10">
    <location>
        <begin position="595"/>
        <end position="613"/>
    </location>
</feature>
<dbReference type="EMBL" id="PUIN01000002">
    <property type="protein sequence ID" value="PQP05681.1"/>
    <property type="molecule type" value="Genomic_DNA"/>
</dbReference>
<feature type="domain" description="ABC transporter" evidence="11">
    <location>
        <begin position="344"/>
        <end position="563"/>
    </location>
</feature>
<dbReference type="GO" id="GO:0005886">
    <property type="term" value="C:plasma membrane"/>
    <property type="evidence" value="ECO:0007669"/>
    <property type="project" value="UniProtKB-SubCell"/>
</dbReference>
<dbReference type="InterPro" id="IPR027417">
    <property type="entry name" value="P-loop_NTPase"/>
</dbReference>
<evidence type="ECO:0000256" key="8">
    <source>
        <dbReference type="ARBA" id="ARBA00023136"/>
    </source>
</evidence>
<feature type="region of interest" description="Disordered" evidence="9">
    <location>
        <begin position="557"/>
        <end position="584"/>
    </location>
</feature>
<dbReference type="AlphaFoldDB" id="A0A2S8HT81"/>
<feature type="domain" description="ABC transporter" evidence="11">
    <location>
        <begin position="911"/>
        <end position="1125"/>
    </location>
</feature>
<feature type="transmembrane region" description="Helical" evidence="10">
    <location>
        <begin position="633"/>
        <end position="660"/>
    </location>
</feature>
<dbReference type="InterPro" id="IPR050173">
    <property type="entry name" value="ABC_transporter_C-like"/>
</dbReference>
<keyword evidence="5" id="KW-0547">Nucleotide-binding</keyword>
<comment type="similarity">
    <text evidence="2">Belongs to the ABC transporter superfamily. ABCC family. Conjugate transporter (TC 3.A.1.208) subfamily.</text>
</comment>
<evidence type="ECO:0000256" key="9">
    <source>
        <dbReference type="SAM" id="MobiDB-lite"/>
    </source>
</evidence>
<evidence type="ECO:0000256" key="6">
    <source>
        <dbReference type="ARBA" id="ARBA00022840"/>
    </source>
</evidence>
<dbReference type="InterPro" id="IPR011527">
    <property type="entry name" value="ABC1_TM_dom"/>
</dbReference>
<accession>A0A2S8HT81</accession>
<reference evidence="13 14" key="1">
    <citation type="submission" date="2018-02" db="EMBL/GenBank/DDBJ databases">
        <title>Draft genome sequencing of Pseudomonas frederiksbergensis 11-D3.</title>
        <authorList>
            <person name="Zheng B.-X."/>
        </authorList>
    </citation>
    <scope>NUCLEOTIDE SEQUENCE [LARGE SCALE GENOMIC DNA]</scope>
    <source>
        <strain evidence="13 14">11-D3</strain>
    </source>
</reference>
<evidence type="ECO:0000256" key="3">
    <source>
        <dbReference type="ARBA" id="ARBA00022448"/>
    </source>
</evidence>
<gene>
    <name evidence="13" type="ORF">C5612_03335</name>
</gene>
<feature type="transmembrane region" description="Helical" evidence="10">
    <location>
        <begin position="312"/>
        <end position="329"/>
    </location>
</feature>
<keyword evidence="7 10" id="KW-1133">Transmembrane helix</keyword>
<comment type="subcellular location">
    <subcellularLocation>
        <location evidence="1">Cell membrane</location>
        <topology evidence="1">Multi-pass membrane protein</topology>
    </subcellularLocation>
</comment>
<dbReference type="GO" id="GO:0016887">
    <property type="term" value="F:ATP hydrolysis activity"/>
    <property type="evidence" value="ECO:0007669"/>
    <property type="project" value="InterPro"/>
</dbReference>
<feature type="transmembrane region" description="Helical" evidence="10">
    <location>
        <begin position="201"/>
        <end position="219"/>
    </location>
</feature>
<evidence type="ECO:0000256" key="5">
    <source>
        <dbReference type="ARBA" id="ARBA00022741"/>
    </source>
</evidence>
<dbReference type="GO" id="GO:0140359">
    <property type="term" value="F:ABC-type transporter activity"/>
    <property type="evidence" value="ECO:0007669"/>
    <property type="project" value="InterPro"/>
</dbReference>
<evidence type="ECO:0000313" key="14">
    <source>
        <dbReference type="Proteomes" id="UP000239687"/>
    </source>
</evidence>
<evidence type="ECO:0000259" key="11">
    <source>
        <dbReference type="PROSITE" id="PS50893"/>
    </source>
</evidence>
<dbReference type="PROSITE" id="PS50893">
    <property type="entry name" value="ABC_TRANSPORTER_2"/>
    <property type="match status" value="2"/>
</dbReference>
<dbReference type="Proteomes" id="UP000239687">
    <property type="component" value="Unassembled WGS sequence"/>
</dbReference>
<name>A0A2S8HT81_9PSED</name>
<dbReference type="SUPFAM" id="SSF52540">
    <property type="entry name" value="P-loop containing nucleoside triphosphate hydrolases"/>
    <property type="match status" value="2"/>
</dbReference>
<organism evidence="13 14">
    <name type="scientific">Pseudomonas frederiksbergensis</name>
    <dbReference type="NCBI Taxonomy" id="104087"/>
    <lineage>
        <taxon>Bacteria</taxon>
        <taxon>Pseudomonadati</taxon>
        <taxon>Pseudomonadota</taxon>
        <taxon>Gammaproteobacteria</taxon>
        <taxon>Pseudomonadales</taxon>
        <taxon>Pseudomonadaceae</taxon>
        <taxon>Pseudomonas</taxon>
    </lineage>
</organism>
<dbReference type="PANTHER" id="PTHR24223">
    <property type="entry name" value="ATP-BINDING CASSETTE SUB-FAMILY C"/>
    <property type="match status" value="1"/>
</dbReference>
<dbReference type="InterPro" id="IPR036640">
    <property type="entry name" value="ABC1_TM_sf"/>
</dbReference>
<evidence type="ECO:0000256" key="2">
    <source>
        <dbReference type="ARBA" id="ARBA00009726"/>
    </source>
</evidence>
<keyword evidence="8 10" id="KW-0472">Membrane</keyword>
<sequence>MKIAEILNTILWFQIPEPGRHRGARSVHASRWQRWRGAAIQDAGKENGKDRLHLRIFAALRQDIVLAFVAIGVHTAAAFGAAITLKSLLAQLIQDDSVVMSNIALGATCMALTYCAWLALNHSFFLAELAGVGGRSYVEQRLLLKKNSSLGGSSPLSLTTLFDREAARVESSWSGLITISLALATVIFTSTFFFFALGVSALAALAVIVVSSLVVFWVAQRLSMTYAQLSLNATQRIEIGVFATKNRRQAWLKNWNAKLISDYADKRNPEAASLKKAARLVAAISLISTMTPIAALLSAALLQLVYLGHVDAPGVLAAMALIGGLRSVANNIPDIVQSISQGFVGHKNIEYFLRANHADSSHLEPVQLPTTQAKHIAIIGTASSGKTSVLRNRAQCLDDTDGRAIFIPDEPWMFAGGLRENLSLYRRDFSDDEACRAFALSRLPEHFYVDYLNELTHGAEGNWDVSRGQGKRLELARALVAQPQWIFIDQPTSGLDESLAAGLLVSLLQGPWRDTNVIFVTDKQEEKAAAQEVWTVAGGNIAHVQTNQLAAHSHPVGTRSENLAPVDPADEAEPLSVPERSKTATTRSRSITRSLLDFGLWKISLIAFALFALKEVFTIAGDYIIASGYLTTHLQLSLIGLVSVLVVSAVLSIFGALITVRKSIDAASTQCIHYFANLMNPGLDHTLAQEVNRDSQNKLTWDQRRVDEVLPVLLLETVGAVTLLLITIGYVMLNNLYVLLPFVVIGLCYWYGARNSGELLRRFNTGEIDATSTLFARVQALNWSGGRFDNAHDNSMILDWLSPSVTTRAFASLDNAATRRWYSYKLDLMGVFFLSCIVASTIYFNATGTVSMANVLAISLSYSLIAIFARLGRCLVELRQVLDSADRLVVASFQPRPSPVQTKVGSNAPLVSFSDVTFINPNSGSTVLEHFDQSFHENEVVVIMGASGVGKSTFANLVVGSLFPSQGQISTLGGTDGYLARQHAEEVQLLTSNPVFKPGSLAQHFNNPSLEELNQRAAYLGLSDIVEQLQDGFNQHVPWNGEINLSKSELQRLALLDLTLNTPAIVILDEATSELNRADEVQLIQKLISALPNTLFFIITHNPELSALGNRNFNFNHEKRLVEKTA</sequence>
<dbReference type="RefSeq" id="WP_105340050.1">
    <property type="nucleotide sequence ID" value="NZ_PUIN01000002.1"/>
</dbReference>
<feature type="transmembrane region" description="Helical" evidence="10">
    <location>
        <begin position="828"/>
        <end position="846"/>
    </location>
</feature>
<feature type="transmembrane region" description="Helical" evidence="10">
    <location>
        <begin position="736"/>
        <end position="753"/>
    </location>
</feature>
<feature type="transmembrane region" description="Helical" evidence="10">
    <location>
        <begin position="280"/>
        <end position="306"/>
    </location>
</feature>
<keyword evidence="4 10" id="KW-0812">Transmembrane</keyword>
<dbReference type="PROSITE" id="PS50929">
    <property type="entry name" value="ABC_TM1F"/>
    <property type="match status" value="1"/>
</dbReference>
<dbReference type="Gene3D" id="3.40.50.300">
    <property type="entry name" value="P-loop containing nucleotide triphosphate hydrolases"/>
    <property type="match status" value="2"/>
</dbReference>
<evidence type="ECO:0000256" key="10">
    <source>
        <dbReference type="SAM" id="Phobius"/>
    </source>
</evidence>
<dbReference type="SUPFAM" id="SSF90123">
    <property type="entry name" value="ABC transporter transmembrane region"/>
    <property type="match status" value="2"/>
</dbReference>
<dbReference type="InterPro" id="IPR003593">
    <property type="entry name" value="AAA+_ATPase"/>
</dbReference>
<dbReference type="SMART" id="SM00382">
    <property type="entry name" value="AAA"/>
    <property type="match status" value="2"/>
</dbReference>
<dbReference type="PANTHER" id="PTHR24223:SF456">
    <property type="entry name" value="MULTIDRUG RESISTANCE-ASSOCIATED PROTEIN LETHAL(2)03659"/>
    <property type="match status" value="1"/>
</dbReference>